<sequence length="198" mass="22211">FTDLNEENLNAYASPIAFYPPMLNFPPHPVGMPHMEHVIIQNLSPDTSIHLLSISGNTLHTHCSFFQDKVILPGRNTSFDVVLLAREEGSIEDTLFIHTSLGSFKFQVTELYSSGGDLHLELPDGESEAPKSLWEIPPYETKPVIKANFIARVEKNHTAFIRIRLNCTGQDYILLPVEVDVSSAPGIYSLQRYLTLEC</sequence>
<dbReference type="InterPro" id="IPR022113">
    <property type="entry name" value="TMEM131L_N"/>
</dbReference>
<dbReference type="PANTHER" id="PTHR22050:SF0">
    <property type="entry name" value="TRANSMEMBRANE PROTEIN 131 HOMOLOG"/>
    <property type="match status" value="1"/>
</dbReference>
<dbReference type="PANTHER" id="PTHR22050">
    <property type="entry name" value="RW1 PROTEIN HOMOLOG"/>
    <property type="match status" value="1"/>
</dbReference>
<dbReference type="InterPro" id="IPR056311">
    <property type="entry name" value="TMEM131_Ig_2"/>
</dbReference>
<organism evidence="3 4">
    <name type="scientific">Caerostris extrusa</name>
    <name type="common">Bark spider</name>
    <name type="synonym">Caerostris bankana</name>
    <dbReference type="NCBI Taxonomy" id="172846"/>
    <lineage>
        <taxon>Eukaryota</taxon>
        <taxon>Metazoa</taxon>
        <taxon>Ecdysozoa</taxon>
        <taxon>Arthropoda</taxon>
        <taxon>Chelicerata</taxon>
        <taxon>Arachnida</taxon>
        <taxon>Araneae</taxon>
        <taxon>Araneomorphae</taxon>
        <taxon>Entelegynae</taxon>
        <taxon>Araneoidea</taxon>
        <taxon>Araneidae</taxon>
        <taxon>Caerostris</taxon>
    </lineage>
</organism>
<reference evidence="3 4" key="1">
    <citation type="submission" date="2021-06" db="EMBL/GenBank/DDBJ databases">
        <title>Caerostris extrusa draft genome.</title>
        <authorList>
            <person name="Kono N."/>
            <person name="Arakawa K."/>
        </authorList>
    </citation>
    <scope>NUCLEOTIDE SEQUENCE [LARGE SCALE GENOMIC DNA]</scope>
</reference>
<name>A0AAV4YFU3_CAEEX</name>
<feature type="domain" description="Transmembrane protein 131-like N-terminal" evidence="1">
    <location>
        <begin position="18"/>
        <end position="99"/>
    </location>
</feature>
<dbReference type="InterPro" id="IPR039877">
    <property type="entry name" value="TMEM131-like"/>
</dbReference>
<dbReference type="Proteomes" id="UP001054945">
    <property type="component" value="Unassembled WGS sequence"/>
</dbReference>
<proteinExistence type="predicted"/>
<keyword evidence="4" id="KW-1185">Reference proteome</keyword>
<feature type="domain" description="TMEM131 second Ig-like" evidence="2">
    <location>
        <begin position="103"/>
        <end position="164"/>
    </location>
</feature>
<feature type="non-terminal residue" evidence="3">
    <location>
        <position position="1"/>
    </location>
</feature>
<dbReference type="EMBL" id="BPLR01019269">
    <property type="protein sequence ID" value="GIZ05291.1"/>
    <property type="molecule type" value="Genomic_DNA"/>
</dbReference>
<evidence type="ECO:0000259" key="2">
    <source>
        <dbReference type="Pfam" id="PF24495"/>
    </source>
</evidence>
<keyword evidence="3" id="KW-0812">Transmembrane</keyword>
<evidence type="ECO:0000313" key="4">
    <source>
        <dbReference type="Proteomes" id="UP001054945"/>
    </source>
</evidence>
<dbReference type="AlphaFoldDB" id="A0AAV4YFU3"/>
<gene>
    <name evidence="3" type="primary">TMEM131</name>
    <name evidence="3" type="ORF">CEXT_755871</name>
</gene>
<comment type="caution">
    <text evidence="3">The sequence shown here is derived from an EMBL/GenBank/DDBJ whole genome shotgun (WGS) entry which is preliminary data.</text>
</comment>
<evidence type="ECO:0000313" key="3">
    <source>
        <dbReference type="EMBL" id="GIZ05291.1"/>
    </source>
</evidence>
<protein>
    <submittedName>
        <fullName evidence="3">Transmembrane protein 131</fullName>
    </submittedName>
</protein>
<keyword evidence="3" id="KW-0472">Membrane</keyword>
<dbReference type="Pfam" id="PF12371">
    <property type="entry name" value="TMEM131_like_N"/>
    <property type="match status" value="1"/>
</dbReference>
<dbReference type="Pfam" id="PF24495">
    <property type="entry name" value="Ig_TMEM131_2"/>
    <property type="match status" value="1"/>
</dbReference>
<dbReference type="GO" id="GO:0016020">
    <property type="term" value="C:membrane"/>
    <property type="evidence" value="ECO:0007669"/>
    <property type="project" value="TreeGrafter"/>
</dbReference>
<accession>A0AAV4YFU3</accession>
<evidence type="ECO:0000259" key="1">
    <source>
        <dbReference type="Pfam" id="PF12371"/>
    </source>
</evidence>